<proteinExistence type="predicted"/>
<accession>A0A1J5PSQ8</accession>
<dbReference type="AlphaFoldDB" id="A0A1J5PSQ8"/>
<organism evidence="2">
    <name type="scientific">mine drainage metagenome</name>
    <dbReference type="NCBI Taxonomy" id="410659"/>
    <lineage>
        <taxon>unclassified sequences</taxon>
        <taxon>metagenomes</taxon>
        <taxon>ecological metagenomes</taxon>
    </lineage>
</organism>
<protein>
    <submittedName>
        <fullName evidence="2">Uncharacterized protein</fullName>
    </submittedName>
</protein>
<evidence type="ECO:0000256" key="1">
    <source>
        <dbReference type="SAM" id="MobiDB-lite"/>
    </source>
</evidence>
<sequence length="208" mass="21914">MDQVLRKTSNGRNEQQQRSQQLTARQRHVLILCDGRRALHELCALMGEAALACAHDLLAMGMVEPVPAGSGQDGPIPAVPASGRGPETTTDKGRPAATGTAPSAVPASQLAAAVAPPSKRSVALARMYMFDMVERLLGPQSGPARAHLRAADRPDALLSALQECLGLIDELAGSDQAGKVQRHLCTMLPEDLLDVFQRGGHADFALSA</sequence>
<evidence type="ECO:0000313" key="2">
    <source>
        <dbReference type="EMBL" id="OIQ74162.1"/>
    </source>
</evidence>
<feature type="region of interest" description="Disordered" evidence="1">
    <location>
        <begin position="1"/>
        <end position="24"/>
    </location>
</feature>
<gene>
    <name evidence="2" type="ORF">GALL_441910</name>
</gene>
<comment type="caution">
    <text evidence="2">The sequence shown here is derived from an EMBL/GenBank/DDBJ whole genome shotgun (WGS) entry which is preliminary data.</text>
</comment>
<dbReference type="EMBL" id="MLJW01002603">
    <property type="protein sequence ID" value="OIQ74162.1"/>
    <property type="molecule type" value="Genomic_DNA"/>
</dbReference>
<feature type="region of interest" description="Disordered" evidence="1">
    <location>
        <begin position="68"/>
        <end position="104"/>
    </location>
</feature>
<reference evidence="2" key="1">
    <citation type="submission" date="2016-10" db="EMBL/GenBank/DDBJ databases">
        <title>Sequence of Gallionella enrichment culture.</title>
        <authorList>
            <person name="Poehlein A."/>
            <person name="Muehling M."/>
            <person name="Daniel R."/>
        </authorList>
    </citation>
    <scope>NUCLEOTIDE SEQUENCE</scope>
</reference>
<name>A0A1J5PSQ8_9ZZZZ</name>
<feature type="compositionally biased region" description="Polar residues" evidence="1">
    <location>
        <begin position="1"/>
        <end position="14"/>
    </location>
</feature>